<accession>A0A151MPS4</accession>
<feature type="region of interest" description="Disordered" evidence="1">
    <location>
        <begin position="50"/>
        <end position="69"/>
    </location>
</feature>
<name>A0A151MPS4_ALLMI</name>
<dbReference type="EMBL" id="AKHW03005477">
    <property type="protein sequence ID" value="KYO26473.1"/>
    <property type="molecule type" value="Genomic_DNA"/>
</dbReference>
<evidence type="ECO:0000256" key="1">
    <source>
        <dbReference type="SAM" id="MobiDB-lite"/>
    </source>
</evidence>
<protein>
    <submittedName>
        <fullName evidence="2">Uncharacterized protein</fullName>
    </submittedName>
</protein>
<evidence type="ECO:0000313" key="2">
    <source>
        <dbReference type="EMBL" id="KYO26473.1"/>
    </source>
</evidence>
<sequence length="69" mass="7579">MDDTTLQEFAMPAECAQHGQQSNESTTSSVEHRAGWRCRNVYFLSCPGGVPTTDMIPMKEDTSEGQVPS</sequence>
<evidence type="ECO:0000313" key="3">
    <source>
        <dbReference type="Proteomes" id="UP000050525"/>
    </source>
</evidence>
<proteinExistence type="predicted"/>
<gene>
    <name evidence="2" type="ORF">Y1Q_0017192</name>
</gene>
<dbReference type="Proteomes" id="UP000050525">
    <property type="component" value="Unassembled WGS sequence"/>
</dbReference>
<reference evidence="2 3" key="1">
    <citation type="journal article" date="2012" name="Genome Biol.">
        <title>Sequencing three crocodilian genomes to illuminate the evolution of archosaurs and amniotes.</title>
        <authorList>
            <person name="St John J.A."/>
            <person name="Braun E.L."/>
            <person name="Isberg S.R."/>
            <person name="Miles L.G."/>
            <person name="Chong A.Y."/>
            <person name="Gongora J."/>
            <person name="Dalzell P."/>
            <person name="Moran C."/>
            <person name="Bed'hom B."/>
            <person name="Abzhanov A."/>
            <person name="Burgess S.C."/>
            <person name="Cooksey A.M."/>
            <person name="Castoe T.A."/>
            <person name="Crawford N.G."/>
            <person name="Densmore L.D."/>
            <person name="Drew J.C."/>
            <person name="Edwards S.V."/>
            <person name="Faircloth B.C."/>
            <person name="Fujita M.K."/>
            <person name="Greenwold M.J."/>
            <person name="Hoffmann F.G."/>
            <person name="Howard J.M."/>
            <person name="Iguchi T."/>
            <person name="Janes D.E."/>
            <person name="Khan S.Y."/>
            <person name="Kohno S."/>
            <person name="de Koning A.J."/>
            <person name="Lance S.L."/>
            <person name="McCarthy F.M."/>
            <person name="McCormack J.E."/>
            <person name="Merchant M.E."/>
            <person name="Peterson D.G."/>
            <person name="Pollock D.D."/>
            <person name="Pourmand N."/>
            <person name="Raney B.J."/>
            <person name="Roessler K.A."/>
            <person name="Sanford J.R."/>
            <person name="Sawyer R.H."/>
            <person name="Schmidt C.J."/>
            <person name="Triplett E.W."/>
            <person name="Tuberville T.D."/>
            <person name="Venegas-Anaya M."/>
            <person name="Howard J.T."/>
            <person name="Jarvis E.D."/>
            <person name="Guillette L.J.Jr."/>
            <person name="Glenn T.C."/>
            <person name="Green R.E."/>
            <person name="Ray D.A."/>
        </authorList>
    </citation>
    <scope>NUCLEOTIDE SEQUENCE [LARGE SCALE GENOMIC DNA]</scope>
    <source>
        <strain evidence="2">KSC_2009_1</strain>
    </source>
</reference>
<organism evidence="2 3">
    <name type="scientific">Alligator mississippiensis</name>
    <name type="common">American alligator</name>
    <dbReference type="NCBI Taxonomy" id="8496"/>
    <lineage>
        <taxon>Eukaryota</taxon>
        <taxon>Metazoa</taxon>
        <taxon>Chordata</taxon>
        <taxon>Craniata</taxon>
        <taxon>Vertebrata</taxon>
        <taxon>Euteleostomi</taxon>
        <taxon>Archelosauria</taxon>
        <taxon>Archosauria</taxon>
        <taxon>Crocodylia</taxon>
        <taxon>Alligatoridae</taxon>
        <taxon>Alligatorinae</taxon>
        <taxon>Alligator</taxon>
    </lineage>
</organism>
<comment type="caution">
    <text evidence="2">The sequence shown here is derived from an EMBL/GenBank/DDBJ whole genome shotgun (WGS) entry which is preliminary data.</text>
</comment>
<dbReference type="AlphaFoldDB" id="A0A151MPS4"/>
<keyword evidence="3" id="KW-1185">Reference proteome</keyword>